<keyword evidence="2" id="KW-1185">Reference proteome</keyword>
<organism evidence="1 2">
    <name type="scientific">Desulfoluna butyratoxydans</name>
    <dbReference type="NCBI Taxonomy" id="231438"/>
    <lineage>
        <taxon>Bacteria</taxon>
        <taxon>Pseudomonadati</taxon>
        <taxon>Thermodesulfobacteriota</taxon>
        <taxon>Desulfobacteria</taxon>
        <taxon>Desulfobacterales</taxon>
        <taxon>Desulfolunaceae</taxon>
        <taxon>Desulfoluna</taxon>
    </lineage>
</organism>
<protein>
    <submittedName>
        <fullName evidence="1">Uncharacterized protein</fullName>
    </submittedName>
</protein>
<accession>A0A4V6IL78</accession>
<dbReference type="RefSeq" id="WP_180138728.1">
    <property type="nucleotide sequence ID" value="NZ_CAADHO010000002.1"/>
</dbReference>
<gene>
    <name evidence="1" type="ORF">MSL71_16820</name>
</gene>
<name>A0A4V6IL78_9BACT</name>
<dbReference type="EMBL" id="CAADHO010000002">
    <property type="protein sequence ID" value="VFQ44038.1"/>
    <property type="molecule type" value="Genomic_DNA"/>
</dbReference>
<sequence length="265" mass="29172">MSFKDNLLEKLALDRMKQRVLASLGPVGSGRKIDKKAMRGLLVAAGFRSREIRGLELYLPEGATGEEPQTLLVLDNDLPVYKSTVDDVAMRKEPTLKEMISIRNAMRILSDSDVVISRKAASVESVYQEAISRLDLSFTEADIKQLEYEGRAAVEWKDAGSVEESVALFGELLTLGPEPASFAIEHCLVRGRLSQGTGEDFFGPAVVFHTEDGALRWIEGRIALSDREGIRRFKEKARGEREPDLAGTGVIKHLAAQVIEGMPSS</sequence>
<dbReference type="AlphaFoldDB" id="A0A4V6IL78"/>
<evidence type="ECO:0000313" key="2">
    <source>
        <dbReference type="Proteomes" id="UP000507962"/>
    </source>
</evidence>
<reference evidence="1 2" key="1">
    <citation type="submission" date="2019-03" db="EMBL/GenBank/DDBJ databases">
        <authorList>
            <person name="Nijsse B."/>
        </authorList>
    </citation>
    <scope>NUCLEOTIDE SEQUENCE [LARGE SCALE GENOMIC DNA]</scope>
    <source>
        <strain evidence="1">Desulfoluna butyratoxydans MSL71</strain>
    </source>
</reference>
<proteinExistence type="predicted"/>
<dbReference type="Proteomes" id="UP000507962">
    <property type="component" value="Unassembled WGS sequence"/>
</dbReference>
<evidence type="ECO:0000313" key="1">
    <source>
        <dbReference type="EMBL" id="VFQ44038.1"/>
    </source>
</evidence>